<dbReference type="Proteomes" id="UP001378188">
    <property type="component" value="Unassembled WGS sequence"/>
</dbReference>
<evidence type="ECO:0000256" key="3">
    <source>
        <dbReference type="ARBA" id="ARBA00022603"/>
    </source>
</evidence>
<dbReference type="Gene3D" id="3.40.1010.10">
    <property type="entry name" value="Cobalt-precorrin-4 Transmethylase, Domain 1"/>
    <property type="match status" value="1"/>
</dbReference>
<evidence type="ECO:0000256" key="2">
    <source>
        <dbReference type="ARBA" id="ARBA00022573"/>
    </source>
</evidence>
<dbReference type="PANTHER" id="PTHR47036:SF1">
    <property type="entry name" value="COBALT-FACTOR III C(17)-METHYLTRANSFERASE-RELATED"/>
    <property type="match status" value="1"/>
</dbReference>
<dbReference type="InterPro" id="IPR051810">
    <property type="entry name" value="Precorrin_MeTrfase"/>
</dbReference>
<dbReference type="CDD" id="cd11646">
    <property type="entry name" value="Precorrin_3B_C17_MT"/>
    <property type="match status" value="1"/>
</dbReference>
<dbReference type="EMBL" id="JAZHOF010000004">
    <property type="protein sequence ID" value="MEJ8572284.1"/>
    <property type="molecule type" value="Genomic_DNA"/>
</dbReference>
<dbReference type="PANTHER" id="PTHR47036">
    <property type="entry name" value="COBALT-FACTOR III C(17)-METHYLTRANSFERASE-RELATED"/>
    <property type="match status" value="1"/>
</dbReference>
<gene>
    <name evidence="7" type="primary">cobJ</name>
    <name evidence="7" type="ORF">V3328_12415</name>
</gene>
<dbReference type="RefSeq" id="WP_340329973.1">
    <property type="nucleotide sequence ID" value="NZ_JAZHOF010000004.1"/>
</dbReference>
<organism evidence="7 8">
    <name type="scientific">Microbaculum marinum</name>
    <dbReference type="NCBI Taxonomy" id="1764581"/>
    <lineage>
        <taxon>Bacteria</taxon>
        <taxon>Pseudomonadati</taxon>
        <taxon>Pseudomonadota</taxon>
        <taxon>Alphaproteobacteria</taxon>
        <taxon>Hyphomicrobiales</taxon>
        <taxon>Tepidamorphaceae</taxon>
        <taxon>Microbaculum</taxon>
    </lineage>
</organism>
<evidence type="ECO:0000259" key="6">
    <source>
        <dbReference type="Pfam" id="PF00590"/>
    </source>
</evidence>
<dbReference type="SUPFAM" id="SSF53790">
    <property type="entry name" value="Tetrapyrrole methylase"/>
    <property type="match status" value="1"/>
</dbReference>
<keyword evidence="5" id="KW-0949">S-adenosyl-L-methionine</keyword>
<dbReference type="Gene3D" id="3.30.950.10">
    <property type="entry name" value="Methyltransferase, Cobalt-precorrin-4 Transmethylase, Domain 2"/>
    <property type="match status" value="1"/>
</dbReference>
<proteinExistence type="predicted"/>
<evidence type="ECO:0000313" key="7">
    <source>
        <dbReference type="EMBL" id="MEJ8572284.1"/>
    </source>
</evidence>
<keyword evidence="3 7" id="KW-0489">Methyltransferase</keyword>
<comment type="caution">
    <text evidence="7">The sequence shown here is derived from an EMBL/GenBank/DDBJ whole genome shotgun (WGS) entry which is preliminary data.</text>
</comment>
<dbReference type="InterPro" id="IPR000878">
    <property type="entry name" value="4pyrrol_Mease"/>
</dbReference>
<dbReference type="InterPro" id="IPR035996">
    <property type="entry name" value="4pyrrol_Methylase_sf"/>
</dbReference>
<keyword evidence="8" id="KW-1185">Reference proteome</keyword>
<dbReference type="EC" id="2.1.1.131" evidence="7"/>
<dbReference type="Pfam" id="PF00590">
    <property type="entry name" value="TP_methylase"/>
    <property type="match status" value="1"/>
</dbReference>
<evidence type="ECO:0000256" key="5">
    <source>
        <dbReference type="ARBA" id="ARBA00022691"/>
    </source>
</evidence>
<accession>A0AAW9RTJ5</accession>
<sequence length="262" mass="27583">MTGRLTIVGLGPGAAELQTPQARAALATATDLFGYTTYLARVPEQEGQARHGSDNREELDRARAALELAYTGKYVAIVSSGDPGVFAMAAAVFEAIEAGAPEWRSIEVEVIPGISAMFAAAARLGAPLGHDFCAISLSDNLKPWETVVRRLEAAAAADFVIALYNPISRARPWQLGAALDILRGVRAADTPVVFATAVSRADETIEIVPLGDADPARADMRTLVLVGSSATRTIARPDGRAWVYTPRRAGAVAVGKAEECAI</sequence>
<reference evidence="7 8" key="1">
    <citation type="submission" date="2024-02" db="EMBL/GenBank/DDBJ databases">
        <title>Genome analysis and characterization of Microbaculum marinisediminis sp. nov., isolated from marine sediment.</title>
        <authorList>
            <person name="Du Z.-J."/>
            <person name="Ye Y.-Q."/>
            <person name="Zhang Z.-R."/>
            <person name="Yuan S.-M."/>
            <person name="Zhang X.-Y."/>
        </authorList>
    </citation>
    <scope>NUCLEOTIDE SEQUENCE [LARGE SCALE GENOMIC DNA]</scope>
    <source>
        <strain evidence="7 8">SDUM1044001</strain>
    </source>
</reference>
<keyword evidence="4 7" id="KW-0808">Transferase</keyword>
<evidence type="ECO:0000256" key="1">
    <source>
        <dbReference type="ARBA" id="ARBA00004953"/>
    </source>
</evidence>
<feature type="domain" description="Tetrapyrrole methylase" evidence="6">
    <location>
        <begin position="4"/>
        <end position="213"/>
    </location>
</feature>
<dbReference type="InterPro" id="IPR006363">
    <property type="entry name" value="Cbl_synth_CobJ/CibH_dom"/>
</dbReference>
<name>A0AAW9RTJ5_9HYPH</name>
<evidence type="ECO:0000313" key="8">
    <source>
        <dbReference type="Proteomes" id="UP001378188"/>
    </source>
</evidence>
<evidence type="ECO:0000256" key="4">
    <source>
        <dbReference type="ARBA" id="ARBA00022679"/>
    </source>
</evidence>
<keyword evidence="2" id="KW-0169">Cobalamin biosynthesis</keyword>
<dbReference type="InterPro" id="IPR014777">
    <property type="entry name" value="4pyrrole_Mease_sub1"/>
</dbReference>
<dbReference type="AlphaFoldDB" id="A0AAW9RTJ5"/>
<comment type="pathway">
    <text evidence="1">Cofactor biosynthesis; adenosylcobalamin biosynthesis.</text>
</comment>
<dbReference type="InterPro" id="IPR014776">
    <property type="entry name" value="4pyrrole_Mease_sub2"/>
</dbReference>
<dbReference type="NCBIfam" id="TIGR01466">
    <property type="entry name" value="cobJ_cbiH"/>
    <property type="match status" value="1"/>
</dbReference>
<dbReference type="GO" id="GO:0032259">
    <property type="term" value="P:methylation"/>
    <property type="evidence" value="ECO:0007669"/>
    <property type="project" value="UniProtKB-KW"/>
</dbReference>
<protein>
    <submittedName>
        <fullName evidence="7">Precorrin-3B C(17)-methyltransferase</fullName>
        <ecNumber evidence="7">2.1.1.131</ecNumber>
    </submittedName>
</protein>
<dbReference type="GO" id="GO:0030789">
    <property type="term" value="F:precorrin-3B C17-methyltransferase activity"/>
    <property type="evidence" value="ECO:0007669"/>
    <property type="project" value="UniProtKB-EC"/>
</dbReference>
<dbReference type="GO" id="GO:0009236">
    <property type="term" value="P:cobalamin biosynthetic process"/>
    <property type="evidence" value="ECO:0007669"/>
    <property type="project" value="UniProtKB-KW"/>
</dbReference>